<dbReference type="SUPFAM" id="SSF52402">
    <property type="entry name" value="Adenine nucleotide alpha hydrolases-like"/>
    <property type="match status" value="1"/>
</dbReference>
<evidence type="ECO:0000259" key="1">
    <source>
        <dbReference type="Pfam" id="PF01507"/>
    </source>
</evidence>
<comment type="caution">
    <text evidence="2">The sequence shown here is derived from an EMBL/GenBank/DDBJ whole genome shotgun (WGS) entry which is preliminary data.</text>
</comment>
<dbReference type="InterPro" id="IPR014729">
    <property type="entry name" value="Rossmann-like_a/b/a_fold"/>
</dbReference>
<dbReference type="Pfam" id="PF01507">
    <property type="entry name" value="PAPS_reduct"/>
    <property type="match status" value="1"/>
</dbReference>
<dbReference type="EMBL" id="ADLK01000057">
    <property type="protein sequence ID" value="KMW10925.1"/>
    <property type="molecule type" value="Genomic_DNA"/>
</dbReference>
<dbReference type="GO" id="GO:0071453">
    <property type="term" value="P:cellular response to oxygen levels"/>
    <property type="evidence" value="ECO:0007669"/>
    <property type="project" value="TreeGrafter"/>
</dbReference>
<dbReference type="AlphaFoldDB" id="A0A0J9E5P3"/>
<gene>
    <name evidence="2" type="ORF">HMPREF9470_05488</name>
</gene>
<dbReference type="GeneID" id="93166731"/>
<dbReference type="Gene3D" id="3.40.50.620">
    <property type="entry name" value="HUPs"/>
    <property type="match status" value="1"/>
</dbReference>
<dbReference type="Pfam" id="PF11922">
    <property type="entry name" value="DUF3440"/>
    <property type="match status" value="1"/>
</dbReference>
<reference evidence="2 3" key="1">
    <citation type="submission" date="2011-04" db="EMBL/GenBank/DDBJ databases">
        <title>The Genome Sequence of Clostridium citroniae WAL-19142.</title>
        <authorList>
            <consortium name="The Broad Institute Genome Sequencing Platform"/>
            <person name="Earl A."/>
            <person name="Ward D."/>
            <person name="Feldgarden M."/>
            <person name="Gevers D."/>
            <person name="Warren Y.A."/>
            <person name="Tyrrell K.L."/>
            <person name="Citron D.M."/>
            <person name="Goldstein E.J."/>
            <person name="Daigneault M."/>
            <person name="Allen-Vercoe E."/>
            <person name="Young S.K."/>
            <person name="Zeng Q."/>
            <person name="Gargeya S."/>
            <person name="Fitzgerald M."/>
            <person name="Haas B."/>
            <person name="Abouelleil A."/>
            <person name="Alvarado L."/>
            <person name="Arachchi H.M."/>
            <person name="Berlin A."/>
            <person name="Brown A."/>
            <person name="Chapman S.B."/>
            <person name="Chen Z."/>
            <person name="Dunbar C."/>
            <person name="Freedman E."/>
            <person name="Gearin G."/>
            <person name="Gellesch M."/>
            <person name="Goldberg J."/>
            <person name="Griggs A."/>
            <person name="Gujja S."/>
            <person name="Heilman E.R."/>
            <person name="Heiman D."/>
            <person name="Howarth C."/>
            <person name="Larson L."/>
            <person name="Lui A."/>
            <person name="MacDonald P.J."/>
            <person name="Mehta T."/>
            <person name="Montmayeur A."/>
            <person name="Murphy C."/>
            <person name="Neiman D."/>
            <person name="Pearson M."/>
            <person name="Priest M."/>
            <person name="Roberts A."/>
            <person name="Saif S."/>
            <person name="Shea T."/>
            <person name="Shenoy N."/>
            <person name="Sisk P."/>
            <person name="Stolte C."/>
            <person name="Sykes S."/>
            <person name="White J."/>
            <person name="Yandava C."/>
            <person name="Wortman J."/>
            <person name="Nusbaum C."/>
            <person name="Birren B."/>
        </authorList>
    </citation>
    <scope>NUCLEOTIDE SEQUENCE [LARGE SCALE GENOMIC DNA]</scope>
    <source>
        <strain evidence="2 3">WAL-19142</strain>
    </source>
</reference>
<dbReference type="PATRIC" id="fig|742734.4.peg.5867"/>
<dbReference type="PANTHER" id="PTHR30083">
    <property type="entry name" value="TRANSCRIPTIONAL REGULATOR-RELATED"/>
    <property type="match status" value="1"/>
</dbReference>
<dbReference type="GO" id="GO:0003824">
    <property type="term" value="F:catalytic activity"/>
    <property type="evidence" value="ECO:0007669"/>
    <property type="project" value="InterPro"/>
</dbReference>
<evidence type="ECO:0000313" key="2">
    <source>
        <dbReference type="EMBL" id="KMW10925.1"/>
    </source>
</evidence>
<dbReference type="PANTHER" id="PTHR30083:SF0">
    <property type="entry name" value="3'-PHOSPHOADENOSINE 5'-PHOSPHOSULFATE SULFOTRANSFERASE (PAPS REDUCTASE)_FAD SYNTHETASE"/>
    <property type="match status" value="1"/>
</dbReference>
<sequence>MKREYLKQNVYEALLDRLHFIFEEFENIYVSFSGGKDSGLLLNLVLDYRNKYAPDRRIGVFHQDFEAQYTVTTEYIERTLERIKNEAELYWVCLPMATRTALSSYEMYWYPWDDTKQELWVRDMPDKEYVINLSNNPITTYRYRMHQEDLAKQFGRWYRKKHGDKKTISLLGIRADESLQRYSGFLNRKYGYKGECWISKQFKDVWCASPLYDWSVRDVWHANYLFSYDYNGLYDLYHKAGLTVSQMRVASPFNDYSKDAINLYRVIDPEIWCRLVGRVQGANFSAIYGRTKAMGYRSITLPPGHTWKSYTQFLLDTLPKRLRNNYIRKFNTSIRFWHETGGGLDEDVIQELEQNGYRIRRNGVSNYTLNKKSRIVFLGPIPDNTDNIRSTKDIPSWKRMCYCILKNDHTCRFMGFGMTRQQQDRLKLIKKKYESIEDFNYELSKPCI</sequence>
<dbReference type="RefSeq" id="WP_007860054.1">
    <property type="nucleotide sequence ID" value="NZ_KQ235888.1"/>
</dbReference>
<dbReference type="InterPro" id="IPR021845">
    <property type="entry name" value="DUF3440"/>
</dbReference>
<proteinExistence type="predicted"/>
<feature type="domain" description="Phosphoadenosine phosphosulphate reductase" evidence="1">
    <location>
        <begin position="28"/>
        <end position="235"/>
    </location>
</feature>
<protein>
    <recommendedName>
        <fullName evidence="1">Phosphoadenosine phosphosulphate reductase domain-containing protein</fullName>
    </recommendedName>
</protein>
<organism evidence="2 3">
    <name type="scientific">[Clostridium] citroniae WAL-19142</name>
    <dbReference type="NCBI Taxonomy" id="742734"/>
    <lineage>
        <taxon>Bacteria</taxon>
        <taxon>Bacillati</taxon>
        <taxon>Bacillota</taxon>
        <taxon>Clostridia</taxon>
        <taxon>Lachnospirales</taxon>
        <taxon>Lachnospiraceae</taxon>
        <taxon>Enterocloster</taxon>
    </lineage>
</organism>
<evidence type="ECO:0000313" key="3">
    <source>
        <dbReference type="Proteomes" id="UP000037392"/>
    </source>
</evidence>
<dbReference type="InterPro" id="IPR002500">
    <property type="entry name" value="PAPS_reduct_dom"/>
</dbReference>
<dbReference type="Proteomes" id="UP000037392">
    <property type="component" value="Unassembled WGS sequence"/>
</dbReference>
<accession>A0A0J9E5P3</accession>
<dbReference type="OrthoDB" id="9774475at2"/>
<name>A0A0J9E5P3_9FIRM</name>